<accession>A0A8J2R8R1</accession>
<sequence length="173" mass="20033">MASDMIRQQLKKISICLTAFNKNPKEGDGNKVTTWITSGEKVFEELFRLGVACRWQYDTLKNLTDTRDVIAGVTADRDWLQTFIGVYPDIRIDLELNQPAGVICRTRSGIEVLLRGFTNIDTNFDRTLKDLEEFGELDELDRCLKIWRDTGHRPDYLVGDDKSGAPQSHWWWY</sequence>
<protein>
    <submittedName>
        <fullName evidence="1">(African queen) hypothetical protein</fullName>
    </submittedName>
</protein>
<keyword evidence="2" id="KW-1185">Reference proteome</keyword>
<evidence type="ECO:0000313" key="2">
    <source>
        <dbReference type="Proteomes" id="UP000789524"/>
    </source>
</evidence>
<name>A0A8J2R8R1_9NEOP</name>
<reference evidence="1" key="1">
    <citation type="submission" date="2021-09" db="EMBL/GenBank/DDBJ databases">
        <authorList>
            <person name="Martin H S."/>
        </authorList>
    </citation>
    <scope>NUCLEOTIDE SEQUENCE</scope>
</reference>
<dbReference type="OrthoDB" id="7259436at2759"/>
<gene>
    <name evidence="1" type="ORF">DCHRY22_LOCUS14895</name>
</gene>
<organism evidence="1 2">
    <name type="scientific">Danaus chrysippus</name>
    <name type="common">African queen</name>
    <dbReference type="NCBI Taxonomy" id="151541"/>
    <lineage>
        <taxon>Eukaryota</taxon>
        <taxon>Metazoa</taxon>
        <taxon>Ecdysozoa</taxon>
        <taxon>Arthropoda</taxon>
        <taxon>Hexapoda</taxon>
        <taxon>Insecta</taxon>
        <taxon>Pterygota</taxon>
        <taxon>Neoptera</taxon>
        <taxon>Endopterygota</taxon>
        <taxon>Lepidoptera</taxon>
        <taxon>Glossata</taxon>
        <taxon>Ditrysia</taxon>
        <taxon>Papilionoidea</taxon>
        <taxon>Nymphalidae</taxon>
        <taxon>Danainae</taxon>
        <taxon>Danaini</taxon>
        <taxon>Danaina</taxon>
        <taxon>Danaus</taxon>
        <taxon>Anosia</taxon>
    </lineage>
</organism>
<proteinExistence type="predicted"/>
<dbReference type="EMBL" id="CAKASE010000082">
    <property type="protein sequence ID" value="CAG9584281.1"/>
    <property type="molecule type" value="Genomic_DNA"/>
</dbReference>
<comment type="caution">
    <text evidence="1">The sequence shown here is derived from an EMBL/GenBank/DDBJ whole genome shotgun (WGS) entry which is preliminary data.</text>
</comment>
<evidence type="ECO:0000313" key="1">
    <source>
        <dbReference type="EMBL" id="CAG9584281.1"/>
    </source>
</evidence>
<dbReference type="AlphaFoldDB" id="A0A8J2R8R1"/>
<dbReference type="Proteomes" id="UP000789524">
    <property type="component" value="Unassembled WGS sequence"/>
</dbReference>